<dbReference type="PRINTS" id="PR00834">
    <property type="entry name" value="PROTEASES2C"/>
</dbReference>
<comment type="caution">
    <text evidence="4">The sequence shown here is derived from an EMBL/GenBank/DDBJ whole genome shotgun (WGS) entry which is preliminary data.</text>
</comment>
<dbReference type="PANTHER" id="PTHR43343">
    <property type="entry name" value="PEPTIDASE S12"/>
    <property type="match status" value="1"/>
</dbReference>
<dbReference type="PANTHER" id="PTHR43343:SF3">
    <property type="entry name" value="PROTEASE DO-LIKE 8, CHLOROPLASTIC"/>
    <property type="match status" value="1"/>
</dbReference>
<dbReference type="InterPro" id="IPR001478">
    <property type="entry name" value="PDZ"/>
</dbReference>
<dbReference type="RefSeq" id="WP_220201785.1">
    <property type="nucleotide sequence ID" value="NZ_BNJK01000001.1"/>
</dbReference>
<dbReference type="EMBL" id="BNJK01000001">
    <property type="protein sequence ID" value="GHO90850.1"/>
    <property type="molecule type" value="Genomic_DNA"/>
</dbReference>
<gene>
    <name evidence="4" type="ORF">KSF_008980</name>
</gene>
<name>A0A8J3N041_9CHLR</name>
<reference evidence="4" key="1">
    <citation type="submission" date="2020-10" db="EMBL/GenBank/DDBJ databases">
        <title>Taxonomic study of unclassified bacteria belonging to the class Ktedonobacteria.</title>
        <authorList>
            <person name="Yabe S."/>
            <person name="Wang C.M."/>
            <person name="Zheng Y."/>
            <person name="Sakai Y."/>
            <person name="Cavaletti L."/>
            <person name="Monciardini P."/>
            <person name="Donadio S."/>
        </authorList>
    </citation>
    <scope>NUCLEOTIDE SEQUENCE</scope>
    <source>
        <strain evidence="4">ID150040</strain>
    </source>
</reference>
<dbReference type="Gene3D" id="2.30.42.10">
    <property type="match status" value="1"/>
</dbReference>
<evidence type="ECO:0000256" key="1">
    <source>
        <dbReference type="ARBA" id="ARBA00022670"/>
    </source>
</evidence>
<evidence type="ECO:0000259" key="3">
    <source>
        <dbReference type="Pfam" id="PF13180"/>
    </source>
</evidence>
<dbReference type="Proteomes" id="UP000597444">
    <property type="component" value="Unassembled WGS sequence"/>
</dbReference>
<dbReference type="InterPro" id="IPR001940">
    <property type="entry name" value="Peptidase_S1C"/>
</dbReference>
<evidence type="ECO:0000313" key="5">
    <source>
        <dbReference type="Proteomes" id="UP000597444"/>
    </source>
</evidence>
<dbReference type="Pfam" id="PF13365">
    <property type="entry name" value="Trypsin_2"/>
    <property type="match status" value="1"/>
</dbReference>
<dbReference type="InterPro" id="IPR036034">
    <property type="entry name" value="PDZ_sf"/>
</dbReference>
<keyword evidence="5" id="KW-1185">Reference proteome</keyword>
<evidence type="ECO:0000256" key="2">
    <source>
        <dbReference type="ARBA" id="ARBA00022801"/>
    </source>
</evidence>
<dbReference type="InterPro" id="IPR009003">
    <property type="entry name" value="Peptidase_S1_PA"/>
</dbReference>
<keyword evidence="1" id="KW-0645">Protease</keyword>
<keyword evidence="2" id="KW-0378">Hydrolase</keyword>
<protein>
    <recommendedName>
        <fullName evidence="3">PDZ domain-containing protein</fullName>
    </recommendedName>
</protein>
<organism evidence="4 5">
    <name type="scientific">Reticulibacter mediterranei</name>
    <dbReference type="NCBI Taxonomy" id="2778369"/>
    <lineage>
        <taxon>Bacteria</taxon>
        <taxon>Bacillati</taxon>
        <taxon>Chloroflexota</taxon>
        <taxon>Ktedonobacteria</taxon>
        <taxon>Ktedonobacterales</taxon>
        <taxon>Reticulibacteraceae</taxon>
        <taxon>Reticulibacter</taxon>
    </lineage>
</organism>
<dbReference type="Pfam" id="PF13180">
    <property type="entry name" value="PDZ_2"/>
    <property type="match status" value="1"/>
</dbReference>
<dbReference type="GO" id="GO:0006508">
    <property type="term" value="P:proteolysis"/>
    <property type="evidence" value="ECO:0007669"/>
    <property type="project" value="UniProtKB-KW"/>
</dbReference>
<feature type="domain" description="PDZ" evidence="3">
    <location>
        <begin position="221"/>
        <end position="300"/>
    </location>
</feature>
<dbReference type="GO" id="GO:0004252">
    <property type="term" value="F:serine-type endopeptidase activity"/>
    <property type="evidence" value="ECO:0007669"/>
    <property type="project" value="InterPro"/>
</dbReference>
<dbReference type="AlphaFoldDB" id="A0A8J3N041"/>
<evidence type="ECO:0000313" key="4">
    <source>
        <dbReference type="EMBL" id="GHO90850.1"/>
    </source>
</evidence>
<proteinExistence type="predicted"/>
<accession>A0A8J3N041</accession>
<dbReference type="Gene3D" id="2.40.10.120">
    <property type="match status" value="1"/>
</dbReference>
<sequence length="309" mass="33215">MTQTTASSTHSSFPLSDTFSTALTAMFDTARPGIVQVQTEQRGGGTGIVWDTDGRIITNHHVVPNDTAKIQVHFVDGRTLAAKVLYRNPRLDLAMIQVEGNNVQPLTVGDSSKLRVGELVFAIGHPWGQRWSLTAGIVSTVGTVRLARNLTTQYIKSDVQLAPGNSGGPLLNAAGEVVGVNAMIFGGDLSVSIPSNVVNQWLAELPKRRVALGVEIQTVELPQATLQTLQPQRSTGVLIVSTRARKEHLTDILVGDIVLDVANIAVTNTTTLRQQLTQYREGDTIPMRILRGGNVITLDVGTQIMDQAA</sequence>
<dbReference type="InterPro" id="IPR051201">
    <property type="entry name" value="Chloro_Bact_Ser_Proteases"/>
</dbReference>
<dbReference type="SUPFAM" id="SSF50156">
    <property type="entry name" value="PDZ domain-like"/>
    <property type="match status" value="1"/>
</dbReference>
<dbReference type="SUPFAM" id="SSF50494">
    <property type="entry name" value="Trypsin-like serine proteases"/>
    <property type="match status" value="1"/>
</dbReference>